<dbReference type="PANTHER" id="PTHR36688:SF1">
    <property type="entry name" value="ENDONUCLEASE_EXONUCLEASE_PHOSPHATASE DOMAIN-CONTAINING PROTEIN"/>
    <property type="match status" value="1"/>
</dbReference>
<gene>
    <name evidence="1" type="ORF">ElyMa_000254500</name>
</gene>
<reference evidence="1 2" key="1">
    <citation type="journal article" date="2021" name="Elife">
        <title>Chloroplast acquisition without the gene transfer in kleptoplastic sea slugs, Plakobranchus ocellatus.</title>
        <authorList>
            <person name="Maeda T."/>
            <person name="Takahashi S."/>
            <person name="Yoshida T."/>
            <person name="Shimamura S."/>
            <person name="Takaki Y."/>
            <person name="Nagai Y."/>
            <person name="Toyoda A."/>
            <person name="Suzuki Y."/>
            <person name="Arimoto A."/>
            <person name="Ishii H."/>
            <person name="Satoh N."/>
            <person name="Nishiyama T."/>
            <person name="Hasebe M."/>
            <person name="Maruyama T."/>
            <person name="Minagawa J."/>
            <person name="Obokata J."/>
            <person name="Shigenobu S."/>
        </authorList>
    </citation>
    <scope>NUCLEOTIDE SEQUENCE [LARGE SCALE GENOMIC DNA]</scope>
</reference>
<dbReference type="InterPro" id="IPR052560">
    <property type="entry name" value="RdDP_mobile_element"/>
</dbReference>
<evidence type="ECO:0000313" key="2">
    <source>
        <dbReference type="Proteomes" id="UP000762676"/>
    </source>
</evidence>
<proteinExistence type="predicted"/>
<accession>A0AAV4F2E0</accession>
<evidence type="ECO:0000313" key="1">
    <source>
        <dbReference type="EMBL" id="GFR67523.1"/>
    </source>
</evidence>
<dbReference type="Proteomes" id="UP000762676">
    <property type="component" value="Unassembled WGS sequence"/>
</dbReference>
<protein>
    <submittedName>
        <fullName evidence="1">Uncharacterized protein</fullName>
    </submittedName>
</protein>
<comment type="caution">
    <text evidence="1">The sequence shown here is derived from an EMBL/GenBank/DDBJ whole genome shotgun (WGS) entry which is preliminary data.</text>
</comment>
<dbReference type="EMBL" id="BMAT01000512">
    <property type="protein sequence ID" value="GFR67523.1"/>
    <property type="molecule type" value="Genomic_DNA"/>
</dbReference>
<dbReference type="AlphaFoldDB" id="A0AAV4F2E0"/>
<name>A0AAV4F2E0_9GAST</name>
<dbReference type="PANTHER" id="PTHR36688">
    <property type="entry name" value="ENDO/EXONUCLEASE/PHOSPHATASE DOMAIN-CONTAINING PROTEIN"/>
    <property type="match status" value="1"/>
</dbReference>
<sequence>MEKNPTIENKILYNKTSALVKRKVKTAKKEKWTKTCENLDLRKEGAKAWSLLNNLNGEKRRKNPKPLSTGDETMVEDQKKAEVFNKYFSSVNKAERATKKDKILLLAKKNIRLSLRGTNLKKEEIPIYLGVKLDRQLALKEHIQGLRGRANKRLQLVKRLASTSWGADKNTLRQLYIGYVRSLMEYNKFRKVYTTQIYITVIFRKH</sequence>
<organism evidence="1 2">
    <name type="scientific">Elysia marginata</name>
    <dbReference type="NCBI Taxonomy" id="1093978"/>
    <lineage>
        <taxon>Eukaryota</taxon>
        <taxon>Metazoa</taxon>
        <taxon>Spiralia</taxon>
        <taxon>Lophotrochozoa</taxon>
        <taxon>Mollusca</taxon>
        <taxon>Gastropoda</taxon>
        <taxon>Heterobranchia</taxon>
        <taxon>Euthyneura</taxon>
        <taxon>Panpulmonata</taxon>
        <taxon>Sacoglossa</taxon>
        <taxon>Placobranchoidea</taxon>
        <taxon>Plakobranchidae</taxon>
        <taxon>Elysia</taxon>
    </lineage>
</organism>
<keyword evidence="2" id="KW-1185">Reference proteome</keyword>